<feature type="binding site" evidence="5">
    <location>
        <position position="89"/>
    </location>
    <ligand>
        <name>substrate</name>
    </ligand>
</feature>
<feature type="active site" description="Proton donor" evidence="4">
    <location>
        <position position="101"/>
    </location>
</feature>
<dbReference type="InterPro" id="IPR036291">
    <property type="entry name" value="NAD(P)-bd_dom_sf"/>
</dbReference>
<gene>
    <name evidence="9" type="ORF">COU88_01140</name>
</gene>
<feature type="binding site" evidence="5">
    <location>
        <position position="65"/>
    </location>
    <ligand>
        <name>substrate</name>
    </ligand>
</feature>
<evidence type="ECO:0000256" key="6">
    <source>
        <dbReference type="PIRSR" id="PIRSR000185-3"/>
    </source>
</evidence>
<feature type="binding site" evidence="5">
    <location>
        <position position="370"/>
    </location>
    <ligand>
        <name>substrate</name>
    </ligand>
</feature>
<dbReference type="GO" id="GO:0006538">
    <property type="term" value="P:L-glutamate catabolic process"/>
    <property type="evidence" value="ECO:0007669"/>
    <property type="project" value="TreeGrafter"/>
</dbReference>
<organism evidence="9 10">
    <name type="scientific">Candidatus Roizmanbacteria bacterium CG10_big_fil_rev_8_21_14_0_10_39_6</name>
    <dbReference type="NCBI Taxonomy" id="1974853"/>
    <lineage>
        <taxon>Bacteria</taxon>
        <taxon>Candidatus Roizmaniibacteriota</taxon>
    </lineage>
</organism>
<evidence type="ECO:0000256" key="7">
    <source>
        <dbReference type="RuleBase" id="RU004417"/>
    </source>
</evidence>
<evidence type="ECO:0000256" key="5">
    <source>
        <dbReference type="PIRSR" id="PIRSR000185-2"/>
    </source>
</evidence>
<evidence type="ECO:0000256" key="1">
    <source>
        <dbReference type="ARBA" id="ARBA00006382"/>
    </source>
</evidence>
<dbReference type="Pfam" id="PF00208">
    <property type="entry name" value="ELFV_dehydrog"/>
    <property type="match status" value="1"/>
</dbReference>
<feature type="binding site" evidence="5">
    <location>
        <position position="220"/>
    </location>
    <ligand>
        <name>NAD(+)</name>
        <dbReference type="ChEBI" id="CHEBI:57540"/>
    </ligand>
</feature>
<protein>
    <recommendedName>
        <fullName evidence="3">Glutamate dehydrogenase</fullName>
    </recommendedName>
</protein>
<dbReference type="PANTHER" id="PTHR11606">
    <property type="entry name" value="GLUTAMATE DEHYDROGENASE"/>
    <property type="match status" value="1"/>
</dbReference>
<comment type="caution">
    <text evidence="9">The sequence shown here is derived from an EMBL/GenBank/DDBJ whole genome shotgun (WGS) entry which is preliminary data.</text>
</comment>
<dbReference type="GO" id="GO:0000166">
    <property type="term" value="F:nucleotide binding"/>
    <property type="evidence" value="ECO:0007669"/>
    <property type="project" value="UniProtKB-KW"/>
</dbReference>
<name>A0A2M8KTD6_9BACT</name>
<dbReference type="CDD" id="cd01076">
    <property type="entry name" value="NAD_bind_1_Glu_DH"/>
    <property type="match status" value="1"/>
</dbReference>
<dbReference type="SUPFAM" id="SSF51735">
    <property type="entry name" value="NAD(P)-binding Rossmann-fold domains"/>
    <property type="match status" value="1"/>
</dbReference>
<dbReference type="Gene3D" id="3.40.50.720">
    <property type="entry name" value="NAD(P)-binding Rossmann-like Domain"/>
    <property type="match status" value="1"/>
</dbReference>
<dbReference type="PRINTS" id="PR00082">
    <property type="entry name" value="GLFDHDRGNASE"/>
</dbReference>
<dbReference type="InterPro" id="IPR033524">
    <property type="entry name" value="Glu/Leu/Phe/Val_DH_AS"/>
</dbReference>
<dbReference type="Proteomes" id="UP000229554">
    <property type="component" value="Unassembled WGS sequence"/>
</dbReference>
<dbReference type="InterPro" id="IPR014362">
    <property type="entry name" value="Glu_DH"/>
</dbReference>
<dbReference type="PROSITE" id="PS00074">
    <property type="entry name" value="GLFV_DEHYDROGENASE"/>
    <property type="match status" value="1"/>
</dbReference>
<sequence>MNILETARNIVRNAGKKLGYSAHTIDALLQPNRVIEVKVNIHSETGERVFTGYRSQHNNSRGPYKGGIRFHPQVSREEVLALSILMSIKCAVAGIPFGGSKGGIIVDPKELSKKELEQLSRSYARALFPVIGPHIDVPAPDVNTNPLIMQWMTDEYGKLAGKASPAAFTGKPVDKGGSLGRTEATGRGGVIVLKALLSKLSSKLKVQNSKLTVAVQGFGNVGYYFARIAAETGFKVVAVSDSKGGITKNAKGLSARAGKSQKSKLDIPLVMQCKKKQGTLAGCYCSGGVCDINEGKVVTNDQLLELPVDILVPAALENVITEKNAHKIQAKIIVEMANGPIAQEAYPILQKKGIQVIPDVLANAGGVVVSYFEWVQGLKGEKWEEEKVNKKLQAVLKKSATAVWEESQKARVSLKEAAFMLAVRRLVEKS</sequence>
<keyword evidence="5" id="KW-0547">Nucleotide-binding</keyword>
<dbReference type="AlphaFoldDB" id="A0A2M8KTD6"/>
<dbReference type="PANTHER" id="PTHR11606:SF13">
    <property type="entry name" value="GLUTAMATE DEHYDROGENASE 1, MITOCHONDRIAL"/>
    <property type="match status" value="1"/>
</dbReference>
<evidence type="ECO:0000256" key="4">
    <source>
        <dbReference type="PIRSR" id="PIRSR000185-1"/>
    </source>
</evidence>
<feature type="domain" description="Glutamate/phenylalanine/leucine/valine/L-tryptophan dehydrogenase C-terminal" evidence="8">
    <location>
        <begin position="178"/>
        <end position="429"/>
    </location>
</feature>
<dbReference type="EMBL" id="PFED01000046">
    <property type="protein sequence ID" value="PJE63140.1"/>
    <property type="molecule type" value="Genomic_DNA"/>
</dbReference>
<proteinExistence type="inferred from homology"/>
<dbReference type="InterPro" id="IPR006097">
    <property type="entry name" value="Glu/Leu/Phe/Val/Trp_DH_dimer"/>
</dbReference>
<accession>A0A2M8KTD6</accession>
<feature type="binding site" evidence="5">
    <location>
        <position position="185"/>
    </location>
    <ligand>
        <name>NAD(+)</name>
        <dbReference type="ChEBI" id="CHEBI:57540"/>
    </ligand>
</feature>
<dbReference type="Pfam" id="PF02812">
    <property type="entry name" value="ELFV_dehydrog_N"/>
    <property type="match status" value="1"/>
</dbReference>
<evidence type="ECO:0000259" key="8">
    <source>
        <dbReference type="SMART" id="SM00839"/>
    </source>
</evidence>
<keyword evidence="2 3" id="KW-0560">Oxidoreductase</keyword>
<evidence type="ECO:0000313" key="10">
    <source>
        <dbReference type="Proteomes" id="UP000229554"/>
    </source>
</evidence>
<dbReference type="InterPro" id="IPR006096">
    <property type="entry name" value="Glu/Leu/Phe/Val/Trp_DH_C"/>
</dbReference>
<feature type="site" description="Important for catalysis" evidence="6">
    <location>
        <position position="141"/>
    </location>
</feature>
<dbReference type="SUPFAM" id="SSF53223">
    <property type="entry name" value="Aminoacid dehydrogenase-like, N-terminal domain"/>
    <property type="match status" value="1"/>
</dbReference>
<dbReference type="GO" id="GO:0004352">
    <property type="term" value="F:glutamate dehydrogenase (NAD+) activity"/>
    <property type="evidence" value="ECO:0007669"/>
    <property type="project" value="TreeGrafter"/>
</dbReference>
<evidence type="ECO:0000256" key="2">
    <source>
        <dbReference type="ARBA" id="ARBA00023002"/>
    </source>
</evidence>
<dbReference type="InterPro" id="IPR033922">
    <property type="entry name" value="NAD_bind_Glu_DH"/>
</dbReference>
<dbReference type="Gene3D" id="3.40.50.10860">
    <property type="entry name" value="Leucine Dehydrogenase, chain A, domain 1"/>
    <property type="match status" value="1"/>
</dbReference>
<evidence type="ECO:0000313" key="9">
    <source>
        <dbReference type="EMBL" id="PJE63140.1"/>
    </source>
</evidence>
<comment type="similarity">
    <text evidence="1 3 7">Belongs to the Glu/Leu/Phe/Val dehydrogenases family.</text>
</comment>
<dbReference type="SMART" id="SM00839">
    <property type="entry name" value="ELFV_dehydrog"/>
    <property type="match status" value="1"/>
</dbReference>
<dbReference type="InterPro" id="IPR006095">
    <property type="entry name" value="Glu/Leu/Phe/Val/Trp_DH"/>
</dbReference>
<dbReference type="PIRSF" id="PIRSF000185">
    <property type="entry name" value="Glu_DH"/>
    <property type="match status" value="1"/>
</dbReference>
<evidence type="ECO:0000256" key="3">
    <source>
        <dbReference type="PIRNR" id="PIRNR000185"/>
    </source>
</evidence>
<keyword evidence="5" id="KW-0520">NAD</keyword>
<dbReference type="InterPro" id="IPR046346">
    <property type="entry name" value="Aminoacid_DH-like_N_sf"/>
</dbReference>
<reference evidence="10" key="1">
    <citation type="submission" date="2017-09" db="EMBL/GenBank/DDBJ databases">
        <title>Depth-based differentiation of microbial function through sediment-hosted aquifers and enrichment of novel symbionts in the deep terrestrial subsurface.</title>
        <authorList>
            <person name="Probst A.J."/>
            <person name="Ladd B."/>
            <person name="Jarett J.K."/>
            <person name="Geller-Mcgrath D.E."/>
            <person name="Sieber C.M.K."/>
            <person name="Emerson J.B."/>
            <person name="Anantharaman K."/>
            <person name="Thomas B.C."/>
            <person name="Malmstrom R."/>
            <person name="Stieglmeier M."/>
            <person name="Klingl A."/>
            <person name="Woyke T."/>
            <person name="Ryan C.M."/>
            <person name="Banfield J.F."/>
        </authorList>
    </citation>
    <scope>NUCLEOTIDE SEQUENCE [LARGE SCALE GENOMIC DNA]</scope>
</reference>